<feature type="compositionally biased region" description="Low complexity" evidence="1">
    <location>
        <begin position="1"/>
        <end position="18"/>
    </location>
</feature>
<protein>
    <recommendedName>
        <fullName evidence="3">Aerotolerance regulator N-terminal domain-containing protein</fullName>
    </recommendedName>
</protein>
<keyword evidence="2" id="KW-1133">Transmembrane helix</keyword>
<dbReference type="NCBIfam" id="TIGR02226">
    <property type="entry name" value="two_anch"/>
    <property type="match status" value="1"/>
</dbReference>
<gene>
    <name evidence="4" type="ORF">E5K02_16685</name>
</gene>
<dbReference type="OrthoDB" id="890881at2"/>
<feature type="region of interest" description="Disordered" evidence="1">
    <location>
        <begin position="1"/>
        <end position="25"/>
    </location>
</feature>
<dbReference type="InterPro" id="IPR024163">
    <property type="entry name" value="Aerotolerance_reg_N"/>
</dbReference>
<dbReference type="Pfam" id="PF07584">
    <property type="entry name" value="BatA"/>
    <property type="match status" value="1"/>
</dbReference>
<feature type="transmembrane region" description="Helical" evidence="2">
    <location>
        <begin position="86"/>
        <end position="107"/>
    </location>
</feature>
<evidence type="ECO:0000256" key="2">
    <source>
        <dbReference type="SAM" id="Phobius"/>
    </source>
</evidence>
<dbReference type="PANTHER" id="PTHR37464:SF1">
    <property type="entry name" value="BLL2463 PROTEIN"/>
    <property type="match status" value="1"/>
</dbReference>
<evidence type="ECO:0000313" key="4">
    <source>
        <dbReference type="EMBL" id="TGE26430.1"/>
    </source>
</evidence>
<sequence>MPSSNAAPTSSRSRSGSIPRRRPPAARASTITNLVRPNRWTELCANFCAAVKPLPSNDWCLCRGCFGRILPLYCLFLLTPRSLLTFLAPSGLLALLGVAVPVAIHLWNRRPGRVVQVGSIRWLTAAANRRLRNLKLEQLALLLLRALLVVMLALAVAGPVWRRPAPPRRGQVLISADLLNSESLAAVRPTIDSLRRRGFTLRQLRQGFPRISDTVWQQKNQPVSVPAAATANLHFWPRVAQAADSFPHEPVWVYTSTTQRHFAGSRPALPTSVRWQAVPLPAPAIAWLSNASLTTPDSLRLVGSRGTDEAVFTTSRTVARPRQSPAVLPRVAGLPPLHYHSEAGRSVIRVAMPTDTLQVPVLAQPMRVWLYHDAAYAPDARYLQAALRAAGVGLLPRLELTVSRQLPPDEASLNWLFWLHSSPIPTAWQQRARQGLAIWQSARGPGVAQQTVFGVNPAELTYSLTRLDTTSHPGSRLVWQAATGRPVLSCRTVGRGAIYQFHSRLHPAWGTLVDSPELPELLLSLLQPSTGQPAEPHDPRQLDAGQVVRQEVAPADRTSTPSPAPTDTDLRAKLVLLAAVLWALERGLAQRFSAKPTSV</sequence>
<keyword evidence="5" id="KW-1185">Reference proteome</keyword>
<comment type="caution">
    <text evidence="4">The sequence shown here is derived from an EMBL/GenBank/DDBJ whole genome shotgun (WGS) entry which is preliminary data.</text>
</comment>
<feature type="transmembrane region" description="Helical" evidence="2">
    <location>
        <begin position="139"/>
        <end position="161"/>
    </location>
</feature>
<keyword evidence="2" id="KW-0472">Membrane</keyword>
<reference evidence="4 5" key="1">
    <citation type="submission" date="2019-04" db="EMBL/GenBank/DDBJ databases">
        <authorList>
            <person name="Feng G."/>
            <person name="Zhang J."/>
            <person name="Zhu H."/>
        </authorList>
    </citation>
    <scope>NUCLEOTIDE SEQUENCE [LARGE SCALE GENOMIC DNA]</scope>
    <source>
        <strain evidence="4 5">9PBR-1</strain>
    </source>
</reference>
<dbReference type="PANTHER" id="PTHR37464">
    <property type="entry name" value="BLL2463 PROTEIN"/>
    <property type="match status" value="1"/>
</dbReference>
<accession>A0A4Z0Q8U4</accession>
<dbReference type="AlphaFoldDB" id="A0A4Z0Q8U4"/>
<dbReference type="EMBL" id="SRMB01000003">
    <property type="protein sequence ID" value="TGE26430.1"/>
    <property type="molecule type" value="Genomic_DNA"/>
</dbReference>
<proteinExistence type="predicted"/>
<keyword evidence="2" id="KW-0812">Transmembrane</keyword>
<name>A0A4Z0Q8U4_9BACT</name>
<evidence type="ECO:0000313" key="5">
    <source>
        <dbReference type="Proteomes" id="UP000298471"/>
    </source>
</evidence>
<evidence type="ECO:0000259" key="3">
    <source>
        <dbReference type="Pfam" id="PF07584"/>
    </source>
</evidence>
<evidence type="ECO:0000256" key="1">
    <source>
        <dbReference type="SAM" id="MobiDB-lite"/>
    </source>
</evidence>
<dbReference type="Proteomes" id="UP000298471">
    <property type="component" value="Unassembled WGS sequence"/>
</dbReference>
<dbReference type="InterPro" id="IPR011933">
    <property type="entry name" value="Double_TM_dom"/>
</dbReference>
<feature type="domain" description="Aerotolerance regulator N-terminal" evidence="3">
    <location>
        <begin position="85"/>
        <end position="159"/>
    </location>
</feature>
<organism evidence="4 5">
    <name type="scientific">Hymenobacter metallicola</name>
    <dbReference type="NCBI Taxonomy" id="2563114"/>
    <lineage>
        <taxon>Bacteria</taxon>
        <taxon>Pseudomonadati</taxon>
        <taxon>Bacteroidota</taxon>
        <taxon>Cytophagia</taxon>
        <taxon>Cytophagales</taxon>
        <taxon>Hymenobacteraceae</taxon>
        <taxon>Hymenobacter</taxon>
    </lineage>
</organism>